<dbReference type="EMBL" id="QTSX02000729">
    <property type="protein sequence ID" value="KAJ9086183.1"/>
    <property type="molecule type" value="Genomic_DNA"/>
</dbReference>
<evidence type="ECO:0000313" key="2">
    <source>
        <dbReference type="Proteomes" id="UP001165960"/>
    </source>
</evidence>
<reference evidence="1" key="1">
    <citation type="submission" date="2022-04" db="EMBL/GenBank/DDBJ databases">
        <title>Genome of the entomopathogenic fungus Entomophthora muscae.</title>
        <authorList>
            <person name="Elya C."/>
            <person name="Lovett B.R."/>
            <person name="Lee E."/>
            <person name="Macias A.M."/>
            <person name="Hajek A.E."/>
            <person name="De Bivort B.L."/>
            <person name="Kasson M.T."/>
            <person name="De Fine Licht H.H."/>
            <person name="Stajich J.E."/>
        </authorList>
    </citation>
    <scope>NUCLEOTIDE SEQUENCE</scope>
    <source>
        <strain evidence="1">Berkeley</strain>
    </source>
</reference>
<organism evidence="1 2">
    <name type="scientific">Entomophthora muscae</name>
    <dbReference type="NCBI Taxonomy" id="34485"/>
    <lineage>
        <taxon>Eukaryota</taxon>
        <taxon>Fungi</taxon>
        <taxon>Fungi incertae sedis</taxon>
        <taxon>Zoopagomycota</taxon>
        <taxon>Entomophthoromycotina</taxon>
        <taxon>Entomophthoromycetes</taxon>
        <taxon>Entomophthorales</taxon>
        <taxon>Entomophthoraceae</taxon>
        <taxon>Entomophthora</taxon>
    </lineage>
</organism>
<sequence>MSVLVGIGLVVFTIYSLIYVSAFSVSYHRKKRKPIAVEEITVIYQEKTPLCVGVLHTSGNVLLPGSCVDPMKSYHVAFLNSSNPLPKAYPTTNIYPAKSLIVHSGYTSAKDIGYNIALLQLDSNITQMHRRFPIDKSTSATSAKMGWSNCMPSSSKYCTKPMYSNWFNIQMPYCQQIPGDNCYMEYPLGYVEFVSSRKKLMIRSFNAPPIQIFNTSVSTYISLAAFASWIDSSLHYI</sequence>
<dbReference type="Proteomes" id="UP001165960">
    <property type="component" value="Unassembled WGS sequence"/>
</dbReference>
<name>A0ACC2UGM5_9FUNG</name>
<evidence type="ECO:0000313" key="1">
    <source>
        <dbReference type="EMBL" id="KAJ9086183.1"/>
    </source>
</evidence>
<gene>
    <name evidence="1" type="ORF">DSO57_1006694</name>
</gene>
<comment type="caution">
    <text evidence="1">The sequence shown here is derived from an EMBL/GenBank/DDBJ whole genome shotgun (WGS) entry which is preliminary data.</text>
</comment>
<accession>A0ACC2UGM5</accession>
<protein>
    <submittedName>
        <fullName evidence="1">Uncharacterized protein</fullName>
    </submittedName>
</protein>
<proteinExistence type="predicted"/>
<keyword evidence="2" id="KW-1185">Reference proteome</keyword>